<dbReference type="InterPro" id="IPR024080">
    <property type="entry name" value="Neurolysin/TOP_N"/>
</dbReference>
<dbReference type="GO" id="GO:0004222">
    <property type="term" value="F:metalloendopeptidase activity"/>
    <property type="evidence" value="ECO:0007669"/>
    <property type="project" value="InterPro"/>
</dbReference>
<dbReference type="GO" id="GO:0006518">
    <property type="term" value="P:peptide metabolic process"/>
    <property type="evidence" value="ECO:0007669"/>
    <property type="project" value="TreeGrafter"/>
</dbReference>
<keyword evidence="6 7" id="KW-0482">Metalloprotease</keyword>
<evidence type="ECO:0000256" key="1">
    <source>
        <dbReference type="ARBA" id="ARBA00006040"/>
    </source>
</evidence>
<dbReference type="AlphaFoldDB" id="A0A2G5BK51"/>
<dbReference type="InterPro" id="IPR024077">
    <property type="entry name" value="Neurolysin/TOP_dom2"/>
</dbReference>
<dbReference type="InterPro" id="IPR045090">
    <property type="entry name" value="Pept_M3A_M3B"/>
</dbReference>
<dbReference type="InterPro" id="IPR024079">
    <property type="entry name" value="MetalloPept_cat_dom_sf"/>
</dbReference>
<keyword evidence="10" id="KW-1185">Reference proteome</keyword>
<evidence type="ECO:0000256" key="6">
    <source>
        <dbReference type="ARBA" id="ARBA00023049"/>
    </source>
</evidence>
<evidence type="ECO:0000256" key="7">
    <source>
        <dbReference type="RuleBase" id="RU003435"/>
    </source>
</evidence>
<dbReference type="GO" id="GO:0046872">
    <property type="term" value="F:metal ion binding"/>
    <property type="evidence" value="ECO:0007669"/>
    <property type="project" value="UniProtKB-UniRule"/>
</dbReference>
<dbReference type="CDD" id="cd06455">
    <property type="entry name" value="M3A_TOP"/>
    <property type="match status" value="1"/>
</dbReference>
<keyword evidence="4 7" id="KW-0378">Hydrolase</keyword>
<dbReference type="Pfam" id="PF01432">
    <property type="entry name" value="Peptidase_M3"/>
    <property type="match status" value="1"/>
</dbReference>
<dbReference type="GO" id="GO:0005758">
    <property type="term" value="C:mitochondrial intermembrane space"/>
    <property type="evidence" value="ECO:0007669"/>
    <property type="project" value="TreeGrafter"/>
</dbReference>
<dbReference type="Proteomes" id="UP000242474">
    <property type="component" value="Unassembled WGS sequence"/>
</dbReference>
<dbReference type="FunFam" id="3.40.390.10:FF:000006">
    <property type="entry name" value="Thimet oligopeptidase 1"/>
    <property type="match status" value="1"/>
</dbReference>
<dbReference type="EMBL" id="KZ303487">
    <property type="protein sequence ID" value="PIA19385.1"/>
    <property type="molecule type" value="Genomic_DNA"/>
</dbReference>
<sequence>MATTTPKSPAKGSVLNFNLGPTEIDNIVERLIADGKKLQDSVAAQTSPTFDNVIVPLATRENEKGAEYLVTTFVQNVSTDEAVRDASMAAEEKLNAFEIESLMREDVYHVVRAVFDNPNEMSKLGPEDRRLVEKMEESYRRNGLGLNKEDRERLGTINKQLSELSIRFNRSINENDGHEAFTREELDGLPEDYFDGRETKDVGGVTKYIVTTKYPDYLPAMKLAKNESTRRRLLYADETRCPENSSLLQEAVQLRLEAAQLLKYKTHAEFALELNMAKDPDAVLEFEQDLRTRLNVLADQEVSEIEALKKADKEAAGEPYDGLFSWDFRYYVNMVKERKHNINDEEVKLYFPMKEVTRGVLDIYQEIFSLRFIRVENPPVWHPDVEMYEVWEAKEDKFVGHFYLDLYPRAGKYNHAAVWPIRHAFTRADGSHEYPVAAMVANFPKPTPSAPALLKHSDAVTLLHELGHVLHNICSITKWGRFHGTNTESDFVEAPSQMLENWGWEPEVLGRFAVHYRTGEPIPEALVKKLVAAKNSCAGLLNLRQVFFGMYDMSIHNTADGHTDVKENFLTLREQIVRFKNGDADTWGCATFGHMMGGYDAGYYGYLYSLVFSADMFESRFKKEGVFNPRTGMDYRNMILFPGGSHDSMVGLEKFLGRKPNNKAFLRSIGLATD</sequence>
<keyword evidence="5 7" id="KW-0862">Zinc</keyword>
<feature type="domain" description="Peptidase M3A/M3B catalytic" evidence="8">
    <location>
        <begin position="221"/>
        <end position="670"/>
    </location>
</feature>
<dbReference type="PANTHER" id="PTHR11804:SF84">
    <property type="entry name" value="SACCHAROLYSIN"/>
    <property type="match status" value="1"/>
</dbReference>
<dbReference type="OrthoDB" id="534666at2759"/>
<evidence type="ECO:0000256" key="5">
    <source>
        <dbReference type="ARBA" id="ARBA00022833"/>
    </source>
</evidence>
<keyword evidence="2 7" id="KW-0645">Protease</keyword>
<dbReference type="PANTHER" id="PTHR11804">
    <property type="entry name" value="PROTEASE M3 THIMET OLIGOPEPTIDASE-RELATED"/>
    <property type="match status" value="1"/>
</dbReference>
<evidence type="ECO:0000256" key="2">
    <source>
        <dbReference type="ARBA" id="ARBA00022670"/>
    </source>
</evidence>
<dbReference type="Gene3D" id="1.10.1370.10">
    <property type="entry name" value="Neurolysin, domain 3"/>
    <property type="match status" value="1"/>
</dbReference>
<evidence type="ECO:0000259" key="8">
    <source>
        <dbReference type="Pfam" id="PF01432"/>
    </source>
</evidence>
<gene>
    <name evidence="9" type="ORF">COEREDRAFT_37701</name>
</gene>
<dbReference type="InterPro" id="IPR001567">
    <property type="entry name" value="Pept_M3A_M3B_dom"/>
</dbReference>
<dbReference type="Gene3D" id="1.20.1050.40">
    <property type="entry name" value="Endopeptidase. Chain P, domain 1"/>
    <property type="match status" value="1"/>
</dbReference>
<accession>A0A2G5BK51</accession>
<evidence type="ECO:0000256" key="4">
    <source>
        <dbReference type="ARBA" id="ARBA00022801"/>
    </source>
</evidence>
<evidence type="ECO:0000313" key="9">
    <source>
        <dbReference type="EMBL" id="PIA19385.1"/>
    </source>
</evidence>
<comment type="similarity">
    <text evidence="1 7">Belongs to the peptidase M3 family.</text>
</comment>
<dbReference type="SUPFAM" id="SSF55486">
    <property type="entry name" value="Metalloproteases ('zincins'), catalytic domain"/>
    <property type="match status" value="1"/>
</dbReference>
<keyword evidence="3 7" id="KW-0479">Metal-binding</keyword>
<dbReference type="Gene3D" id="3.40.390.10">
    <property type="entry name" value="Collagenase (Catalytic Domain)"/>
    <property type="match status" value="1"/>
</dbReference>
<comment type="cofactor">
    <cofactor evidence="7">
        <name>Zn(2+)</name>
        <dbReference type="ChEBI" id="CHEBI:29105"/>
    </cofactor>
    <text evidence="7">Binds 1 zinc ion.</text>
</comment>
<evidence type="ECO:0000313" key="10">
    <source>
        <dbReference type="Proteomes" id="UP000242474"/>
    </source>
</evidence>
<reference evidence="9 10" key="1">
    <citation type="journal article" date="2015" name="Genome Biol. Evol.">
        <title>Phylogenomic analyses indicate that early fungi evolved digesting cell walls of algal ancestors of land plants.</title>
        <authorList>
            <person name="Chang Y."/>
            <person name="Wang S."/>
            <person name="Sekimoto S."/>
            <person name="Aerts A.L."/>
            <person name="Choi C."/>
            <person name="Clum A."/>
            <person name="LaButti K.M."/>
            <person name="Lindquist E.A."/>
            <person name="Yee Ngan C."/>
            <person name="Ohm R.A."/>
            <person name="Salamov A.A."/>
            <person name="Grigoriev I.V."/>
            <person name="Spatafora J.W."/>
            <person name="Berbee M.L."/>
        </authorList>
    </citation>
    <scope>NUCLEOTIDE SEQUENCE [LARGE SCALE GENOMIC DNA]</scope>
    <source>
        <strain evidence="9 10">NRRL 1564</strain>
    </source>
</reference>
<name>A0A2G5BK51_COERN</name>
<evidence type="ECO:0000256" key="3">
    <source>
        <dbReference type="ARBA" id="ARBA00022723"/>
    </source>
</evidence>
<proteinExistence type="inferred from homology"/>
<protein>
    <submittedName>
        <fullName evidence="9">Metallopeptidase MepB</fullName>
    </submittedName>
</protein>
<dbReference type="GO" id="GO:0006508">
    <property type="term" value="P:proteolysis"/>
    <property type="evidence" value="ECO:0007669"/>
    <property type="project" value="UniProtKB-KW"/>
</dbReference>
<organism evidence="9 10">
    <name type="scientific">Coemansia reversa (strain ATCC 12441 / NRRL 1564)</name>
    <dbReference type="NCBI Taxonomy" id="763665"/>
    <lineage>
        <taxon>Eukaryota</taxon>
        <taxon>Fungi</taxon>
        <taxon>Fungi incertae sedis</taxon>
        <taxon>Zoopagomycota</taxon>
        <taxon>Kickxellomycotina</taxon>
        <taxon>Kickxellomycetes</taxon>
        <taxon>Kickxellales</taxon>
        <taxon>Kickxellaceae</taxon>
        <taxon>Coemansia</taxon>
    </lineage>
</organism>